<reference evidence="2" key="1">
    <citation type="submission" date="2021-06" db="EMBL/GenBank/DDBJ databases">
        <authorList>
            <person name="Criscuolo A."/>
        </authorList>
    </citation>
    <scope>NUCLEOTIDE SEQUENCE</scope>
    <source>
        <strain evidence="2">CIP111600</strain>
    </source>
</reference>
<dbReference type="InterPro" id="IPR006083">
    <property type="entry name" value="PRK/URK"/>
</dbReference>
<sequence>MTTRPKPLVIAVAAVSGGGKTTVTKRLAEILDRSKALYFDDYEFSGEPDDLCEWVAQGADCNVWNLSPLRSELQFLSLCHEPPLDFVVMDYPFAYLHEEMKSLIDFAIFIDTPLDIAMARRIVRDYTADTMNRVASDMLHYLDRGRPAYMQMLRTVKPNSDIVVDGELPLTTIIDTIVEEIGSRYKK</sequence>
<gene>
    <name evidence="2" type="primary">udk_1</name>
    <name evidence="2" type="ORF">PAESOLCIP111_00301</name>
</gene>
<comment type="caution">
    <text evidence="2">The sequence shown here is derived from an EMBL/GenBank/DDBJ whole genome shotgun (WGS) entry which is preliminary data.</text>
</comment>
<organism evidence="2 3">
    <name type="scientific">Paenibacillus solanacearum</name>
    <dbReference type="NCBI Taxonomy" id="2048548"/>
    <lineage>
        <taxon>Bacteria</taxon>
        <taxon>Bacillati</taxon>
        <taxon>Bacillota</taxon>
        <taxon>Bacilli</taxon>
        <taxon>Bacillales</taxon>
        <taxon>Paenibacillaceae</taxon>
        <taxon>Paenibacillus</taxon>
    </lineage>
</organism>
<feature type="domain" description="Phosphoribulokinase/uridine kinase" evidence="1">
    <location>
        <begin position="93"/>
        <end position="165"/>
    </location>
</feature>
<dbReference type="EC" id="2.7.1.48" evidence="2"/>
<evidence type="ECO:0000313" key="3">
    <source>
        <dbReference type="Proteomes" id="UP000693672"/>
    </source>
</evidence>
<accession>A0A916NKV3</accession>
<dbReference type="EMBL" id="CAJVAS010000001">
    <property type="protein sequence ID" value="CAG7599317.1"/>
    <property type="molecule type" value="Genomic_DNA"/>
</dbReference>
<dbReference type="AlphaFoldDB" id="A0A916NKV3"/>
<dbReference type="GO" id="GO:0005524">
    <property type="term" value="F:ATP binding"/>
    <property type="evidence" value="ECO:0007669"/>
    <property type="project" value="InterPro"/>
</dbReference>
<proteinExistence type="predicted"/>
<keyword evidence="2" id="KW-0808">Transferase</keyword>
<dbReference type="RefSeq" id="WP_218090118.1">
    <property type="nucleotide sequence ID" value="NZ_CAJVAS010000001.1"/>
</dbReference>
<evidence type="ECO:0000313" key="2">
    <source>
        <dbReference type="EMBL" id="CAG7599317.1"/>
    </source>
</evidence>
<keyword evidence="3" id="KW-1185">Reference proteome</keyword>
<dbReference type="GO" id="GO:0004849">
    <property type="term" value="F:uridine kinase activity"/>
    <property type="evidence" value="ECO:0007669"/>
    <property type="project" value="UniProtKB-EC"/>
</dbReference>
<protein>
    <submittedName>
        <fullName evidence="2">Uridine kinase</fullName>
        <ecNumber evidence="2">2.7.1.48</ecNumber>
    </submittedName>
</protein>
<keyword evidence="2" id="KW-0418">Kinase</keyword>
<name>A0A916NKV3_9BACL</name>
<evidence type="ECO:0000259" key="1">
    <source>
        <dbReference type="Pfam" id="PF00485"/>
    </source>
</evidence>
<dbReference type="NCBIfam" id="NF006085">
    <property type="entry name" value="PRK08233.1"/>
    <property type="match status" value="1"/>
</dbReference>
<dbReference type="Pfam" id="PF00485">
    <property type="entry name" value="PRK"/>
    <property type="match status" value="1"/>
</dbReference>
<dbReference type="Proteomes" id="UP000693672">
    <property type="component" value="Unassembled WGS sequence"/>
</dbReference>